<evidence type="ECO:0000256" key="2">
    <source>
        <dbReference type="SAM" id="SignalP"/>
    </source>
</evidence>
<feature type="signal peptide" evidence="2">
    <location>
        <begin position="1"/>
        <end position="22"/>
    </location>
</feature>
<proteinExistence type="predicted"/>
<dbReference type="InterPro" id="IPR008763">
    <property type="entry name" value="Peptidase_S55"/>
</dbReference>
<dbReference type="PROSITE" id="PS51494">
    <property type="entry name" value="SPOIVB"/>
    <property type="match status" value="1"/>
</dbReference>
<evidence type="ECO:0000256" key="1">
    <source>
        <dbReference type="SAM" id="MobiDB-lite"/>
    </source>
</evidence>
<dbReference type="AlphaFoldDB" id="A0A2T4UFQ0"/>
<organism evidence="4 5">
    <name type="scientific">Paraconexibacter algicola</name>
    <dbReference type="NCBI Taxonomy" id="2133960"/>
    <lineage>
        <taxon>Bacteria</taxon>
        <taxon>Bacillati</taxon>
        <taxon>Actinomycetota</taxon>
        <taxon>Thermoleophilia</taxon>
        <taxon>Solirubrobacterales</taxon>
        <taxon>Paraconexibacteraceae</taxon>
        <taxon>Paraconexibacter</taxon>
    </lineage>
</organism>
<evidence type="ECO:0000313" key="5">
    <source>
        <dbReference type="Proteomes" id="UP000240739"/>
    </source>
</evidence>
<evidence type="ECO:0000259" key="3">
    <source>
        <dbReference type="PROSITE" id="PS51494"/>
    </source>
</evidence>
<gene>
    <name evidence="4" type="ORF">C7Y72_16760</name>
</gene>
<protein>
    <recommendedName>
        <fullName evidence="3">Peptidase S55 domain-containing protein</fullName>
    </recommendedName>
</protein>
<keyword evidence="5" id="KW-1185">Reference proteome</keyword>
<feature type="region of interest" description="Disordered" evidence="1">
    <location>
        <begin position="541"/>
        <end position="580"/>
    </location>
</feature>
<evidence type="ECO:0000313" key="4">
    <source>
        <dbReference type="EMBL" id="PTL56598.1"/>
    </source>
</evidence>
<dbReference type="RefSeq" id="WP_107570317.1">
    <property type="nucleotide sequence ID" value="NZ_PYYB01000002.1"/>
</dbReference>
<dbReference type="OrthoDB" id="9765242at2"/>
<name>A0A2T4UFQ0_9ACTN</name>
<sequence>MRRPILTAALLLAAAVPAPALAQGEPTMPLDQVRQGMLCQAASVVRGTTISTFDIEVLDVVSGDRAAESPRILFRASGPAIDATGIGPGFSGSPIRCPDAAGTMRIIGAISEGIGEYGGKVALATPIEQILGEPVDPPAAATRNAPLLRRARSLDGPLTISGVPAPLATRLRAAAARAKRPIVVTEALAPRSVFDFPVQPLVPGAAVAVGYATGAVTVGAVGTVAYVDGDRVWAFGHPLDGVGRRNLLLQDAYVYTVINNPVASGDLSTYKLAAPGHAVGTLTNDANSAVVGRVGALPTRFPLRVVATDRDTGKVRTQETVVADESALGLPTGGSPLALTAVAALGNAAFATLSGAPARQSGSLCLRVEVRELPKPMRFCNTYVGGGPGPNAAMLADVTSAVSLLDSFEFGTLTITKVEANLKLSRAYPQAFIRRATAPASVRRGGTLRVRLSLQRSRGAALTRTIAVKVPRGMPTGTRRLTLTGTDPDAGASLGDELTGVLDLSDSGEDTEEQTPKTVAQLATAFGAFGRYDGITTSFQPLTQESSPEDDLAALLGEGGGASLPSGPEGVAQRPRETFRDPALRIGGSATVRVRVLP</sequence>
<dbReference type="Proteomes" id="UP000240739">
    <property type="component" value="Unassembled WGS sequence"/>
</dbReference>
<feature type="domain" description="Peptidase S55" evidence="3">
    <location>
        <begin position="1"/>
        <end position="146"/>
    </location>
</feature>
<keyword evidence="2" id="KW-0732">Signal</keyword>
<feature type="chain" id="PRO_5015551518" description="Peptidase S55 domain-containing protein" evidence="2">
    <location>
        <begin position="23"/>
        <end position="598"/>
    </location>
</feature>
<reference evidence="4 5" key="1">
    <citation type="submission" date="2018-03" db="EMBL/GenBank/DDBJ databases">
        <title>Aquarubrobacter algicola gen. nov., sp. nov., a novel actinobacterium isolated from shallow eutrophic lake during the end of cyanobacterial harmful algal blooms.</title>
        <authorList>
            <person name="Chun S.J."/>
        </authorList>
    </citation>
    <scope>NUCLEOTIDE SEQUENCE [LARGE SCALE GENOMIC DNA]</scope>
    <source>
        <strain evidence="4 5">Seoho-28</strain>
    </source>
</reference>
<comment type="caution">
    <text evidence="4">The sequence shown here is derived from an EMBL/GenBank/DDBJ whole genome shotgun (WGS) entry which is preliminary data.</text>
</comment>
<accession>A0A2T4UFQ0</accession>
<dbReference type="EMBL" id="PYYB01000002">
    <property type="protein sequence ID" value="PTL56598.1"/>
    <property type="molecule type" value="Genomic_DNA"/>
</dbReference>